<sequence>MKIFKDKETFKLNYLHIVCLTHCHIHRGIGQLLPLYPVKLEYCSQEPQLFQAFGGNKIQSNFDTVLPLKVRVNEFFCIRTQPYHTHTPMWSKYLQLILKAPQISSKKYNILPKELRKKLRR</sequence>
<dbReference type="AlphaFoldDB" id="U9UUZ3"/>
<dbReference type="EMBL" id="KI278275">
    <property type="protein sequence ID" value="ESA19396.1"/>
    <property type="molecule type" value="Genomic_DNA"/>
</dbReference>
<protein>
    <submittedName>
        <fullName evidence="1">Uncharacterized protein</fullName>
    </submittedName>
</protein>
<reference evidence="1" key="1">
    <citation type="submission" date="2013-07" db="EMBL/GenBank/DDBJ databases">
        <title>The genome of an arbuscular mycorrhizal fungus provides insights into the evolution of the oldest plant symbiosis.</title>
        <authorList>
            <consortium name="DOE Joint Genome Institute"/>
            <person name="Tisserant E."/>
            <person name="Malbreil M."/>
            <person name="Kuo A."/>
            <person name="Kohler A."/>
            <person name="Symeonidi A."/>
            <person name="Balestrini R."/>
            <person name="Charron P."/>
            <person name="Duensing N."/>
            <person name="Frei-dit-Frey N."/>
            <person name="Gianinazzi-Pearson V."/>
            <person name="Gilbert B."/>
            <person name="Handa Y."/>
            <person name="Hijri M."/>
            <person name="Kaul R."/>
            <person name="Kawaguchi M."/>
            <person name="Krajinski F."/>
            <person name="Lammers P."/>
            <person name="Lapierre D."/>
            <person name="Masclaux F.G."/>
            <person name="Murat C."/>
            <person name="Morin E."/>
            <person name="Ndikumana S."/>
            <person name="Pagni M."/>
            <person name="Petitpierre D."/>
            <person name="Requena N."/>
            <person name="Rosikiewicz P."/>
            <person name="Riley R."/>
            <person name="Saito K."/>
            <person name="San Clemente H."/>
            <person name="Shapiro H."/>
            <person name="van Tuinen D."/>
            <person name="Becard G."/>
            <person name="Bonfante P."/>
            <person name="Paszkowski U."/>
            <person name="Shachar-Hill Y."/>
            <person name="Young J.P."/>
            <person name="Sanders I.R."/>
            <person name="Henrissat B."/>
            <person name="Rensing S.A."/>
            <person name="Grigoriev I.V."/>
            <person name="Corradi N."/>
            <person name="Roux C."/>
            <person name="Martin F."/>
        </authorList>
    </citation>
    <scope>NUCLEOTIDE SEQUENCE</scope>
    <source>
        <strain evidence="1">DAOM 197198</strain>
    </source>
</reference>
<accession>U9UUZ3</accession>
<proteinExistence type="predicted"/>
<gene>
    <name evidence="1" type="ORF">GLOINDRAFT_92913</name>
</gene>
<organism evidence="1">
    <name type="scientific">Rhizophagus irregularis (strain DAOM 181602 / DAOM 197198 / MUCL 43194)</name>
    <name type="common">Arbuscular mycorrhizal fungus</name>
    <name type="synonym">Glomus intraradices</name>
    <dbReference type="NCBI Taxonomy" id="747089"/>
    <lineage>
        <taxon>Eukaryota</taxon>
        <taxon>Fungi</taxon>
        <taxon>Fungi incertae sedis</taxon>
        <taxon>Mucoromycota</taxon>
        <taxon>Glomeromycotina</taxon>
        <taxon>Glomeromycetes</taxon>
        <taxon>Glomerales</taxon>
        <taxon>Glomeraceae</taxon>
        <taxon>Rhizophagus</taxon>
    </lineage>
</organism>
<dbReference type="HOGENOM" id="CLU_2039269_0_0_1"/>
<evidence type="ECO:0000313" key="1">
    <source>
        <dbReference type="EMBL" id="ESA19396.1"/>
    </source>
</evidence>
<name>U9UUZ3_RHIID</name>